<gene>
    <name evidence="3" type="ORF">F0562_024931</name>
</gene>
<dbReference type="PANTHER" id="PTHR46504">
    <property type="entry name" value="TRNASE Z TRZ1"/>
    <property type="match status" value="1"/>
</dbReference>
<dbReference type="OrthoDB" id="527344at2759"/>
<dbReference type="PANTHER" id="PTHR46504:SF2">
    <property type="entry name" value="TRNASE Z TRZ1"/>
    <property type="match status" value="1"/>
</dbReference>
<dbReference type="Gene3D" id="3.60.15.10">
    <property type="entry name" value="Ribonuclease Z/Hydroxyacylglutathione hydrolase-like"/>
    <property type="match status" value="1"/>
</dbReference>
<dbReference type="InterPro" id="IPR036866">
    <property type="entry name" value="RibonucZ/Hydroxyglut_hydro"/>
</dbReference>
<organism evidence="3 4">
    <name type="scientific">Nyssa sinensis</name>
    <dbReference type="NCBI Taxonomy" id="561372"/>
    <lineage>
        <taxon>Eukaryota</taxon>
        <taxon>Viridiplantae</taxon>
        <taxon>Streptophyta</taxon>
        <taxon>Embryophyta</taxon>
        <taxon>Tracheophyta</taxon>
        <taxon>Spermatophyta</taxon>
        <taxon>Magnoliopsida</taxon>
        <taxon>eudicotyledons</taxon>
        <taxon>Gunneridae</taxon>
        <taxon>Pentapetalae</taxon>
        <taxon>asterids</taxon>
        <taxon>Cornales</taxon>
        <taxon>Nyssaceae</taxon>
        <taxon>Nyssa</taxon>
    </lineage>
</organism>
<dbReference type="Pfam" id="PF12706">
    <property type="entry name" value="Lactamase_B_2"/>
    <property type="match status" value="1"/>
</dbReference>
<name>A0A5J5BII1_9ASTE</name>
<evidence type="ECO:0000313" key="3">
    <source>
        <dbReference type="EMBL" id="KAA8540931.1"/>
    </source>
</evidence>
<keyword evidence="4" id="KW-1185">Reference proteome</keyword>
<dbReference type="EMBL" id="CM018036">
    <property type="protein sequence ID" value="KAA8540931.1"/>
    <property type="molecule type" value="Genomic_DNA"/>
</dbReference>
<accession>A0A5J5BII1</accession>
<evidence type="ECO:0000313" key="4">
    <source>
        <dbReference type="Proteomes" id="UP000325577"/>
    </source>
</evidence>
<dbReference type="Proteomes" id="UP000325577">
    <property type="component" value="Linkage Group LG13"/>
</dbReference>
<feature type="region of interest" description="Disordered" evidence="1">
    <location>
        <begin position="1"/>
        <end position="20"/>
    </location>
</feature>
<dbReference type="CDD" id="cd16272">
    <property type="entry name" value="RNaseZ_MBL-fold"/>
    <property type="match status" value="1"/>
</dbReference>
<evidence type="ECO:0000256" key="1">
    <source>
        <dbReference type="SAM" id="MobiDB-lite"/>
    </source>
</evidence>
<proteinExistence type="predicted"/>
<dbReference type="SUPFAM" id="SSF56281">
    <property type="entry name" value="Metallo-hydrolase/oxidoreductase"/>
    <property type="match status" value="1"/>
</dbReference>
<sequence>MEMRTRSCDSEEKHHDWDPISELEKKKKGIQIEGYQIEGLSIAGHETCVILPSLSLAFDIGKCPQRAISQQYLFISHGHMDHIGGLPMYVATRGLYRMKPPTIIVPAAIKENVEKLFEVHRAIDHSELAHKLIGLNVGEEFYVRKDLKVKAFRTYHGIPSQGYVIYSIKQKLKQEYTGLPGNEIKNLKSSGVEITYTISSPEVAFTGDTMSDFIVDDTNTDVLRAKILIMESTYVNNLSTVEDARDYGHTHLSEIVSYADRFENKAILLIHFSARYKLEEIQNAISAVPPPLAGRVFTTYRRFLMNKVVSNYITHLFSLSFTCEMNRSC</sequence>
<dbReference type="InterPro" id="IPR001279">
    <property type="entry name" value="Metallo-B-lactamas"/>
</dbReference>
<reference evidence="3 4" key="1">
    <citation type="submission" date="2019-09" db="EMBL/GenBank/DDBJ databases">
        <title>A chromosome-level genome assembly of the Chinese tupelo Nyssa sinensis.</title>
        <authorList>
            <person name="Yang X."/>
            <person name="Kang M."/>
            <person name="Yang Y."/>
            <person name="Xiong H."/>
            <person name="Wang M."/>
            <person name="Zhang Z."/>
            <person name="Wang Z."/>
            <person name="Wu H."/>
            <person name="Ma T."/>
            <person name="Liu J."/>
            <person name="Xi Z."/>
        </authorList>
    </citation>
    <scope>NUCLEOTIDE SEQUENCE [LARGE SCALE GENOMIC DNA]</scope>
    <source>
        <strain evidence="3">J267</strain>
        <tissue evidence="3">Leaf</tissue>
    </source>
</reference>
<dbReference type="AlphaFoldDB" id="A0A5J5BII1"/>
<evidence type="ECO:0000259" key="2">
    <source>
        <dbReference type="Pfam" id="PF12706"/>
    </source>
</evidence>
<feature type="domain" description="Metallo-beta-lactamase" evidence="2">
    <location>
        <begin position="71"/>
        <end position="272"/>
    </location>
</feature>
<protein>
    <recommendedName>
        <fullName evidence="2">Metallo-beta-lactamase domain-containing protein</fullName>
    </recommendedName>
</protein>